<protein>
    <submittedName>
        <fullName evidence="1">Uncharacterized protein</fullName>
    </submittedName>
</protein>
<accession>A0ABU7C3N5</accession>
<organism evidence="1 2">
    <name type="scientific">Ataeniobius toweri</name>
    <dbReference type="NCBI Taxonomy" id="208326"/>
    <lineage>
        <taxon>Eukaryota</taxon>
        <taxon>Metazoa</taxon>
        <taxon>Chordata</taxon>
        <taxon>Craniata</taxon>
        <taxon>Vertebrata</taxon>
        <taxon>Euteleostomi</taxon>
        <taxon>Actinopterygii</taxon>
        <taxon>Neopterygii</taxon>
        <taxon>Teleostei</taxon>
        <taxon>Neoteleostei</taxon>
        <taxon>Acanthomorphata</taxon>
        <taxon>Ovalentaria</taxon>
        <taxon>Atherinomorphae</taxon>
        <taxon>Cyprinodontiformes</taxon>
        <taxon>Goodeidae</taxon>
        <taxon>Ataeniobius</taxon>
    </lineage>
</organism>
<dbReference type="EMBL" id="JAHUTI010075142">
    <property type="protein sequence ID" value="MED6256454.1"/>
    <property type="molecule type" value="Genomic_DNA"/>
</dbReference>
<name>A0ABU7C3N5_9TELE</name>
<evidence type="ECO:0000313" key="1">
    <source>
        <dbReference type="EMBL" id="MED6256454.1"/>
    </source>
</evidence>
<keyword evidence="2" id="KW-1185">Reference proteome</keyword>
<sequence length="147" mass="17138">MEKERLELLTAVKKRNNDRVVADKMARTFAYRRQEVVNEEPGIDEFKDRWPALFQQKEINAEFRRLVALSLEQTFMTQLDSHSSQLIKVVQSKGGATRAKMPGIMKTYDEVEDIDIRRECVLKGLITFLGEDAQDLIKECCGRTQWR</sequence>
<gene>
    <name evidence="1" type="ORF">ATANTOWER_026530</name>
</gene>
<evidence type="ECO:0000313" key="2">
    <source>
        <dbReference type="Proteomes" id="UP001345963"/>
    </source>
</evidence>
<proteinExistence type="predicted"/>
<reference evidence="1 2" key="1">
    <citation type="submission" date="2021-07" db="EMBL/GenBank/DDBJ databases">
        <authorList>
            <person name="Palmer J.M."/>
        </authorList>
    </citation>
    <scope>NUCLEOTIDE SEQUENCE [LARGE SCALE GENOMIC DNA]</scope>
    <source>
        <strain evidence="1 2">AT_MEX2019</strain>
        <tissue evidence="1">Muscle</tissue>
    </source>
</reference>
<dbReference type="PANTHER" id="PTHR31025:SF27">
    <property type="entry name" value="SI:CH211-193K19.2-RELATED"/>
    <property type="match status" value="1"/>
</dbReference>
<dbReference type="Proteomes" id="UP001345963">
    <property type="component" value="Unassembled WGS sequence"/>
</dbReference>
<comment type="caution">
    <text evidence="1">The sequence shown here is derived from an EMBL/GenBank/DDBJ whole genome shotgun (WGS) entry which is preliminary data.</text>
</comment>
<dbReference type="PANTHER" id="PTHR31025">
    <property type="entry name" value="SI:CH211-196P9.1-RELATED"/>
    <property type="match status" value="1"/>
</dbReference>